<dbReference type="RefSeq" id="WP_418891123.1">
    <property type="nucleotide sequence ID" value="NZ_JBEUWX010000002.1"/>
</dbReference>
<dbReference type="EMBL" id="JBEUWX010000002">
    <property type="protein sequence ID" value="MFA9950037.1"/>
    <property type="molecule type" value="Genomic_DNA"/>
</dbReference>
<protein>
    <submittedName>
        <fullName evidence="1">PAAR-like domain-containing protein</fullName>
    </submittedName>
</protein>
<accession>A0ABV4UEN9</accession>
<organism evidence="1 2">
    <name type="scientific">Dentiradicibacter hellwigii</name>
    <dbReference type="NCBI Taxonomy" id="3149053"/>
    <lineage>
        <taxon>Bacteria</taxon>
        <taxon>Pseudomonadati</taxon>
        <taxon>Pseudomonadota</taxon>
        <taxon>Betaproteobacteria</taxon>
        <taxon>Rhodocyclales</taxon>
        <taxon>Rhodocyclaceae</taxon>
        <taxon>Dentiradicibacter</taxon>
    </lineage>
</organism>
<dbReference type="InterPro" id="IPR029058">
    <property type="entry name" value="AB_hydrolase_fold"/>
</dbReference>
<dbReference type="Proteomes" id="UP001574673">
    <property type="component" value="Unassembled WGS sequence"/>
</dbReference>
<keyword evidence="2" id="KW-1185">Reference proteome</keyword>
<proteinExistence type="predicted"/>
<dbReference type="Pfam" id="PF13665">
    <property type="entry name" value="Tox-PAAR-like"/>
    <property type="match status" value="1"/>
</dbReference>
<dbReference type="Pfam" id="PF26363">
    <property type="entry name" value="Phospholipase-like"/>
    <property type="match status" value="1"/>
</dbReference>
<sequence>MADEAATAKDAQFILINLQPDICLTPDRKGCPVPYAITHAMDKSRQVSPNVFFAGKPAYLHEESYVDVLTGDEPGGGKGVVSGTHIKISRSIRASNGVFINGRRLVRTGDAVWMNRAEPGDAGGESGKSKKARWECRKGQIAAAREQLKDMPEGADKERLAQATERFARDNVAVEKARLSQDAYKPTPSGETPEGWNDISNDPEKLAQYGLNPDMLHKEGSNFRAKVYEPDPAIFGNDMQPTLAFKGSTINGEDWKNNFAQGANMHSEYYKNAVEIGKNIGRSGQNIDITGHSLGGGLASAASQASGRPATTFNASGLHGKTVERYGGTVHDTAIQAYRVKGEILTGLQEGGLGATAGAAAAGWAAGGPKGAVIAALAQLGLAGLAPNAAGTPYELEGKGNPVDRHYIDQVIDRLEEQKKADQEVIAAATGKTCKE</sequence>
<comment type="caution">
    <text evidence="1">The sequence shown here is derived from an EMBL/GenBank/DDBJ whole genome shotgun (WGS) entry which is preliminary data.</text>
</comment>
<name>A0ABV4UEN9_9RHOO</name>
<reference evidence="2" key="1">
    <citation type="submission" date="2024-06" db="EMBL/GenBank/DDBJ databases">
        <title>Radixoralia hellwigii gen. nov., sp nov., isolated from a root canal in the human oral cavity.</title>
        <authorList>
            <person name="Bartsch S."/>
            <person name="Wittmer A."/>
            <person name="Schulz A.-K."/>
            <person name="Neumann-Schaal M."/>
            <person name="Wolf J."/>
            <person name="Gronow S."/>
            <person name="Tennert C."/>
            <person name="Haecker G."/>
            <person name="Cieplik F."/>
            <person name="Al-Ahmad A."/>
        </authorList>
    </citation>
    <scope>NUCLEOTIDE SEQUENCE [LARGE SCALE GENOMIC DNA]</scope>
    <source>
        <strain evidence="2">Wk13</strain>
    </source>
</reference>
<evidence type="ECO:0000313" key="1">
    <source>
        <dbReference type="EMBL" id="MFA9950037.1"/>
    </source>
</evidence>
<dbReference type="SUPFAM" id="SSF53474">
    <property type="entry name" value="alpha/beta-Hydrolases"/>
    <property type="match status" value="1"/>
</dbReference>
<evidence type="ECO:0000313" key="2">
    <source>
        <dbReference type="Proteomes" id="UP001574673"/>
    </source>
</evidence>
<gene>
    <name evidence="1" type="ORF">ABCS64_06860</name>
</gene>